<evidence type="ECO:0000313" key="1">
    <source>
        <dbReference type="EMBL" id="OIV35886.1"/>
    </source>
</evidence>
<keyword evidence="2" id="KW-1185">Reference proteome</keyword>
<accession>A0A1J7BB90</accession>
<organism evidence="1 2">
    <name type="scientific">Mangrovactinospora gilvigrisea</name>
    <dbReference type="NCBI Taxonomy" id="1428644"/>
    <lineage>
        <taxon>Bacteria</taxon>
        <taxon>Bacillati</taxon>
        <taxon>Actinomycetota</taxon>
        <taxon>Actinomycetes</taxon>
        <taxon>Kitasatosporales</taxon>
        <taxon>Streptomycetaceae</taxon>
        <taxon>Mangrovactinospora</taxon>
    </lineage>
</organism>
<dbReference type="EMBL" id="MLCF01000127">
    <property type="protein sequence ID" value="OIV35886.1"/>
    <property type="molecule type" value="Genomic_DNA"/>
</dbReference>
<comment type="caution">
    <text evidence="1">The sequence shown here is derived from an EMBL/GenBank/DDBJ whole genome shotgun (WGS) entry which is preliminary data.</text>
</comment>
<protein>
    <submittedName>
        <fullName evidence="1">Uncharacterized protein</fullName>
    </submittedName>
</protein>
<gene>
    <name evidence="1" type="ORF">BIV57_19425</name>
</gene>
<name>A0A1J7BB90_9ACTN</name>
<dbReference type="AlphaFoldDB" id="A0A1J7BB90"/>
<sequence>MNQALVLNGEGLSRFLRDDRRVAGFIAATYQSGSLVCTSAMTVIEAASDPEDLALILGEDGAKRIRVVAL</sequence>
<reference evidence="1 2" key="1">
    <citation type="submission" date="2016-10" db="EMBL/GenBank/DDBJ databases">
        <title>Genome sequence of Streptomyces gilvigriseus MUSC 26.</title>
        <authorList>
            <person name="Lee L.-H."/>
            <person name="Ser H.-L."/>
        </authorList>
    </citation>
    <scope>NUCLEOTIDE SEQUENCE [LARGE SCALE GENOMIC DNA]</scope>
    <source>
        <strain evidence="1 2">MUSC 26</strain>
    </source>
</reference>
<dbReference type="Proteomes" id="UP000243342">
    <property type="component" value="Unassembled WGS sequence"/>
</dbReference>
<proteinExistence type="predicted"/>
<evidence type="ECO:0000313" key="2">
    <source>
        <dbReference type="Proteomes" id="UP000243342"/>
    </source>
</evidence>
<dbReference type="RefSeq" id="WP_071658192.1">
    <property type="nucleotide sequence ID" value="NZ_MLCF01000127.1"/>
</dbReference>